<evidence type="ECO:0000313" key="6">
    <source>
        <dbReference type="EMBL" id="OXT02760.1"/>
    </source>
</evidence>
<protein>
    <recommendedName>
        <fullName evidence="5">Sugar-binding domain-containing protein</fullName>
    </recommendedName>
</protein>
<dbReference type="GO" id="GO:0003677">
    <property type="term" value="F:DNA binding"/>
    <property type="evidence" value="ECO:0007669"/>
    <property type="project" value="UniProtKB-KW"/>
</dbReference>
<dbReference type="Gene3D" id="1.10.10.10">
    <property type="entry name" value="Winged helix-like DNA-binding domain superfamily/Winged helix DNA-binding domain"/>
    <property type="match status" value="1"/>
</dbReference>
<evidence type="ECO:0000256" key="1">
    <source>
        <dbReference type="ARBA" id="ARBA00010466"/>
    </source>
</evidence>
<organism evidence="6 7">
    <name type="scientific">Notoacmeibacter marinus</name>
    <dbReference type="NCBI Taxonomy" id="1876515"/>
    <lineage>
        <taxon>Bacteria</taxon>
        <taxon>Pseudomonadati</taxon>
        <taxon>Pseudomonadota</taxon>
        <taxon>Alphaproteobacteria</taxon>
        <taxon>Hyphomicrobiales</taxon>
        <taxon>Notoacmeibacteraceae</taxon>
        <taxon>Notoacmeibacter</taxon>
    </lineage>
</organism>
<dbReference type="PANTHER" id="PTHR34294">
    <property type="entry name" value="TRANSCRIPTIONAL REGULATOR-RELATED"/>
    <property type="match status" value="1"/>
</dbReference>
<proteinExistence type="inferred from homology"/>
<dbReference type="Gene3D" id="3.40.50.1360">
    <property type="match status" value="1"/>
</dbReference>
<dbReference type="AlphaFoldDB" id="A0A231V3N6"/>
<keyword evidence="7" id="KW-1185">Reference proteome</keyword>
<keyword evidence="3" id="KW-0238">DNA-binding</keyword>
<dbReference type="PANTHER" id="PTHR34294:SF1">
    <property type="entry name" value="TRANSCRIPTIONAL REGULATOR LSRR"/>
    <property type="match status" value="1"/>
</dbReference>
<evidence type="ECO:0000313" key="7">
    <source>
        <dbReference type="Proteomes" id="UP000215405"/>
    </source>
</evidence>
<evidence type="ECO:0000259" key="5">
    <source>
        <dbReference type="Pfam" id="PF04198"/>
    </source>
</evidence>
<evidence type="ECO:0000256" key="2">
    <source>
        <dbReference type="ARBA" id="ARBA00023015"/>
    </source>
</evidence>
<comment type="caution">
    <text evidence="6">The sequence shown here is derived from an EMBL/GenBank/DDBJ whole genome shotgun (WGS) entry which is preliminary data.</text>
</comment>
<dbReference type="InterPro" id="IPR037171">
    <property type="entry name" value="NagB/RpiA_transferase-like"/>
</dbReference>
<evidence type="ECO:0000256" key="4">
    <source>
        <dbReference type="ARBA" id="ARBA00023163"/>
    </source>
</evidence>
<keyword evidence="4" id="KW-0804">Transcription</keyword>
<name>A0A231V3N6_9HYPH</name>
<reference evidence="7" key="1">
    <citation type="journal article" date="2017" name="Int. J. Syst. Evol. Microbiol.">
        <title>Notoacmeibacter marinus gen. nov., sp. nov., isolated from the gut of a limpet and proposal of Notoacmeibacteraceae fam. nov. in the order Rhizobiales of the class Alphaproteobacteria.</title>
        <authorList>
            <person name="Huang Z."/>
            <person name="Guo F."/>
            <person name="Lai Q."/>
        </authorList>
    </citation>
    <scope>NUCLEOTIDE SEQUENCE [LARGE SCALE GENOMIC DNA]</scope>
    <source>
        <strain evidence="7">XMTR2A4</strain>
    </source>
</reference>
<feature type="domain" description="Sugar-binding" evidence="5">
    <location>
        <begin position="84"/>
        <end position="335"/>
    </location>
</feature>
<dbReference type="InterPro" id="IPR007324">
    <property type="entry name" value="Sugar-bd_dom_put"/>
</dbReference>
<comment type="similarity">
    <text evidence="1">Belongs to the SorC transcriptional regulatory family.</text>
</comment>
<dbReference type="GO" id="GO:0030246">
    <property type="term" value="F:carbohydrate binding"/>
    <property type="evidence" value="ECO:0007669"/>
    <property type="project" value="InterPro"/>
</dbReference>
<evidence type="ECO:0000256" key="3">
    <source>
        <dbReference type="ARBA" id="ARBA00023125"/>
    </source>
</evidence>
<keyword evidence="2" id="KW-0805">Transcription regulation</keyword>
<dbReference type="Proteomes" id="UP000215405">
    <property type="component" value="Unassembled WGS sequence"/>
</dbReference>
<dbReference type="EMBL" id="NBYO01000001">
    <property type="protein sequence ID" value="OXT02760.1"/>
    <property type="molecule type" value="Genomic_DNA"/>
</dbReference>
<dbReference type="InterPro" id="IPR051054">
    <property type="entry name" value="SorC_transcr_regulators"/>
</dbReference>
<sequence>MGDLAAPPMGGWTRMGPTHMTKHWGRAVPNAASETLARAAHLYYVLGLTQAEVAKRLSITRFKVHRLLAQARETGMVRIEIDVPFAERLELEAALMERYGLTAAFVCPSDETEDMPLPIVIGQYASGIVNDLLRDGQTVATSWGSTLLALARSIDPGAVQQLSVVSMIGSLSTRSSQDKYEAASVLADRIGAECFYLPGPILCDNVDAKKAIESQPVVQTAMKKAKEADVALLSIGGSEMSSLRLAGVASEADYDSATKAGAIGNFLGRFIGKDGAVIDHPLNALCLGIGPEDIRQIPVRVLCAGGKHKVAAIGAVLRREAATILVTDEDTAKALT</sequence>
<dbReference type="SUPFAM" id="SSF100950">
    <property type="entry name" value="NagB/RpiA/CoA transferase-like"/>
    <property type="match status" value="1"/>
</dbReference>
<gene>
    <name evidence="6" type="ORF">B7H23_07790</name>
</gene>
<dbReference type="Pfam" id="PF04198">
    <property type="entry name" value="Sugar-bind"/>
    <property type="match status" value="1"/>
</dbReference>
<accession>A0A231V3N6</accession>
<dbReference type="InterPro" id="IPR036388">
    <property type="entry name" value="WH-like_DNA-bd_sf"/>
</dbReference>